<feature type="compositionally biased region" description="Acidic residues" evidence="1">
    <location>
        <begin position="278"/>
        <end position="297"/>
    </location>
</feature>
<sequence length="297" mass="33957">MDLSELSNAASKLAITKNKKKASRHKKCSFQKCHQTLNTTELLEAILVQLPIKDLLFAQLVCSTWKNCIEASPRLQQGLFFQLPEGDPTTDLASILLSAPWALLEDDGDTKDIRNTIVNPLLTKVFEKDELAFCHFLNWSSPTATDFQPPQPDTLEMHPSIQRPEASWRRMHLCYPKVIKINIHRDSEPFFGQLFWEHMHAMPDLIPPRQWMTEFWITSLGSGFTIPEKFTRDRGVKMIRFMLPTMRGAMGELIGLMHACENTAESESFMVTSQGEEVKDEDAWEDEEDDEEGCGPQ</sequence>
<dbReference type="InterPro" id="IPR036047">
    <property type="entry name" value="F-box-like_dom_sf"/>
</dbReference>
<dbReference type="EMBL" id="LFZN01000049">
    <property type="protein sequence ID" value="KXT01885.1"/>
    <property type="molecule type" value="Genomic_DNA"/>
</dbReference>
<name>A0A139HHB7_9PEZI</name>
<organism evidence="3 4">
    <name type="scientific">Pseudocercospora eumusae</name>
    <dbReference type="NCBI Taxonomy" id="321146"/>
    <lineage>
        <taxon>Eukaryota</taxon>
        <taxon>Fungi</taxon>
        <taxon>Dikarya</taxon>
        <taxon>Ascomycota</taxon>
        <taxon>Pezizomycotina</taxon>
        <taxon>Dothideomycetes</taxon>
        <taxon>Dothideomycetidae</taxon>
        <taxon>Mycosphaerellales</taxon>
        <taxon>Mycosphaerellaceae</taxon>
        <taxon>Pseudocercospora</taxon>
    </lineage>
</organism>
<gene>
    <name evidence="3" type="ORF">AC578_2173</name>
</gene>
<evidence type="ECO:0000313" key="4">
    <source>
        <dbReference type="Proteomes" id="UP000070133"/>
    </source>
</evidence>
<dbReference type="SUPFAM" id="SSF81383">
    <property type="entry name" value="F-box domain"/>
    <property type="match status" value="1"/>
</dbReference>
<comment type="caution">
    <text evidence="3">The sequence shown here is derived from an EMBL/GenBank/DDBJ whole genome shotgun (WGS) entry which is preliminary data.</text>
</comment>
<accession>A0A139HHB7</accession>
<proteinExistence type="predicted"/>
<dbReference type="Pfam" id="PF00646">
    <property type="entry name" value="F-box"/>
    <property type="match status" value="1"/>
</dbReference>
<feature type="region of interest" description="Disordered" evidence="1">
    <location>
        <begin position="267"/>
        <end position="297"/>
    </location>
</feature>
<dbReference type="AlphaFoldDB" id="A0A139HHB7"/>
<dbReference type="STRING" id="321146.A0A139HHB7"/>
<reference evidence="3 4" key="1">
    <citation type="submission" date="2015-07" db="EMBL/GenBank/DDBJ databases">
        <title>Comparative genomics of the Sigatoka disease complex on banana suggests a link between parallel evolutionary changes in Pseudocercospora fijiensis and Pseudocercospora eumusae and increased virulence on the banana host.</title>
        <authorList>
            <person name="Chang T.-C."/>
            <person name="Salvucci A."/>
            <person name="Crous P.W."/>
            <person name="Stergiopoulos I."/>
        </authorList>
    </citation>
    <scope>NUCLEOTIDE SEQUENCE [LARGE SCALE GENOMIC DNA]</scope>
    <source>
        <strain evidence="3 4">CBS 114824</strain>
    </source>
</reference>
<dbReference type="OrthoDB" id="3650280at2759"/>
<feature type="domain" description="F-box" evidence="2">
    <location>
        <begin position="41"/>
        <end position="72"/>
    </location>
</feature>
<dbReference type="Gene3D" id="1.20.1280.50">
    <property type="match status" value="1"/>
</dbReference>
<evidence type="ECO:0000256" key="1">
    <source>
        <dbReference type="SAM" id="MobiDB-lite"/>
    </source>
</evidence>
<dbReference type="Proteomes" id="UP000070133">
    <property type="component" value="Unassembled WGS sequence"/>
</dbReference>
<dbReference type="InterPro" id="IPR001810">
    <property type="entry name" value="F-box_dom"/>
</dbReference>
<evidence type="ECO:0000259" key="2">
    <source>
        <dbReference type="Pfam" id="PF00646"/>
    </source>
</evidence>
<keyword evidence="4" id="KW-1185">Reference proteome</keyword>
<evidence type="ECO:0000313" key="3">
    <source>
        <dbReference type="EMBL" id="KXT01885.1"/>
    </source>
</evidence>
<protein>
    <recommendedName>
        <fullName evidence="2">F-box domain-containing protein</fullName>
    </recommendedName>
</protein>